<evidence type="ECO:0000256" key="1">
    <source>
        <dbReference type="SAM" id="MobiDB-lite"/>
    </source>
</evidence>
<feature type="region of interest" description="Disordered" evidence="1">
    <location>
        <begin position="1"/>
        <end position="30"/>
    </location>
</feature>
<reference evidence="2" key="1">
    <citation type="submission" date="2023-08" db="EMBL/GenBank/DDBJ databases">
        <title>A de novo genome assembly of Solanum verrucosum Schlechtendal, a Mexican diploid species geographically isolated from the other diploid A-genome species in potato relatives.</title>
        <authorList>
            <person name="Hosaka K."/>
        </authorList>
    </citation>
    <scope>NUCLEOTIDE SEQUENCE</scope>
    <source>
        <tissue evidence="2">Young leaves</tissue>
    </source>
</reference>
<accession>A0AAF0QSA0</accession>
<organism evidence="2 3">
    <name type="scientific">Solanum verrucosum</name>
    <dbReference type="NCBI Taxonomy" id="315347"/>
    <lineage>
        <taxon>Eukaryota</taxon>
        <taxon>Viridiplantae</taxon>
        <taxon>Streptophyta</taxon>
        <taxon>Embryophyta</taxon>
        <taxon>Tracheophyta</taxon>
        <taxon>Spermatophyta</taxon>
        <taxon>Magnoliopsida</taxon>
        <taxon>eudicotyledons</taxon>
        <taxon>Gunneridae</taxon>
        <taxon>Pentapetalae</taxon>
        <taxon>asterids</taxon>
        <taxon>lamiids</taxon>
        <taxon>Solanales</taxon>
        <taxon>Solanaceae</taxon>
        <taxon>Solanoideae</taxon>
        <taxon>Solaneae</taxon>
        <taxon>Solanum</taxon>
    </lineage>
</organism>
<keyword evidence="3" id="KW-1185">Reference proteome</keyword>
<sequence length="102" mass="11223">MAGTTTGGVPSPEEFPPLPKNEKPGAQPPLITSQNIQYANLLKPKPMVPQITRVPPKHVNIVHGEPNITWKTSEVKSLIIQENLQYAIIGKFSYGKPDVQEL</sequence>
<protein>
    <submittedName>
        <fullName evidence="2">Uncharacterized protein</fullName>
    </submittedName>
</protein>
<gene>
    <name evidence="2" type="ORF">MTR67_022722</name>
</gene>
<dbReference type="AlphaFoldDB" id="A0AAF0QSA0"/>
<proteinExistence type="predicted"/>
<evidence type="ECO:0000313" key="3">
    <source>
        <dbReference type="Proteomes" id="UP001234989"/>
    </source>
</evidence>
<evidence type="ECO:0000313" key="2">
    <source>
        <dbReference type="EMBL" id="WMV29337.1"/>
    </source>
</evidence>
<dbReference type="Proteomes" id="UP001234989">
    <property type="component" value="Chromosome 5"/>
</dbReference>
<dbReference type="EMBL" id="CP133616">
    <property type="protein sequence ID" value="WMV29337.1"/>
    <property type="molecule type" value="Genomic_DNA"/>
</dbReference>
<name>A0AAF0QSA0_SOLVR</name>